<feature type="transmembrane region" description="Helical" evidence="5">
    <location>
        <begin position="231"/>
        <end position="257"/>
    </location>
</feature>
<gene>
    <name evidence="7" type="primary">gelG</name>
</gene>
<evidence type="ECO:0000313" key="7">
    <source>
        <dbReference type="EMBL" id="AAP46175.1"/>
    </source>
</evidence>
<sequence length="553" mass="60367">MAEAMRGSTLGSRSEVLRKIPGIRSLLRPSRDVLSIYHPERSGWSVAARKSALLLVIVVVAFMYGAMVAILPPSMLVGAAAPLGIIALLVIWALPDARSVPTRALASSFVFFLFCMIIWPNYLAIALPGLPYISVRRLVGLILSGLLLVCLSTSKLFRAEVAATLRASSRLAKLLFAYFLLQFIACVLSVSPAEAIGRWVNVTFTSTAVCFTAVWLFGPAGKSVEWFCRRIFIAVSVVMIIGALEARIHHVLWLNYISFLHMDPLVMEALAPHFRKWYRVVATYSTPLAYGELLALVTPFVIFKLLNAKTWKERVAFAAFDGFILYSAILSTARLATVGYLVAHAGAALLWSVHRWRKVRGDMTGVSLTMVYPALLVALVLAVTFVPAVHVRVLGGGAAQSSTDARSEQFHAAIPVIAKRPVFGYGIGEGAGAINWRTVDGFLSIDLGFVAMAADIGLVGLFAYSSFIVFSIFELVRRGLRSPAFTYPPEFAIALSLIVLITTRLVLAQPDNDPLFNILFGMALGQLWRARLNVVKDKVAHGSAHFWNVAPSK</sequence>
<organism evidence="7">
    <name type="scientific">Sphingomonas elodea</name>
    <dbReference type="NCBI Taxonomy" id="179878"/>
    <lineage>
        <taxon>Bacteria</taxon>
        <taxon>Pseudomonadati</taxon>
        <taxon>Pseudomonadota</taxon>
        <taxon>Alphaproteobacteria</taxon>
        <taxon>Sphingomonadales</taxon>
        <taxon>Sphingomonadaceae</taxon>
        <taxon>Sphingomonas</taxon>
    </lineage>
</organism>
<accession>Q7X2P2</accession>
<name>Q7X2P2_SPHEL</name>
<proteinExistence type="predicted"/>
<dbReference type="EMBL" id="AY220099">
    <property type="protein sequence ID" value="AAP46175.1"/>
    <property type="molecule type" value="Genomic_DNA"/>
</dbReference>
<keyword evidence="4 5" id="KW-0472">Membrane</keyword>
<feature type="transmembrane region" description="Helical" evidence="5">
    <location>
        <begin position="337"/>
        <end position="353"/>
    </location>
</feature>
<feature type="transmembrane region" description="Helical" evidence="5">
    <location>
        <begin position="447"/>
        <end position="470"/>
    </location>
</feature>
<dbReference type="InterPro" id="IPR051533">
    <property type="entry name" value="WaaL-like"/>
</dbReference>
<dbReference type="InterPro" id="IPR007016">
    <property type="entry name" value="O-antigen_ligase-rel_domated"/>
</dbReference>
<feature type="transmembrane region" description="Helical" evidence="5">
    <location>
        <begin position="174"/>
        <end position="193"/>
    </location>
</feature>
<dbReference type="PANTHER" id="PTHR37422:SF13">
    <property type="entry name" value="LIPOPOLYSACCHARIDE BIOSYNTHESIS PROTEIN PA4999-RELATED"/>
    <property type="match status" value="1"/>
</dbReference>
<dbReference type="AlphaFoldDB" id="Q7X2P2"/>
<feature type="domain" description="O-antigen ligase-related" evidence="6">
    <location>
        <begin position="324"/>
        <end position="464"/>
    </location>
</feature>
<dbReference type="PANTHER" id="PTHR37422">
    <property type="entry name" value="TEICHURONIC ACID BIOSYNTHESIS PROTEIN TUAE"/>
    <property type="match status" value="1"/>
</dbReference>
<feature type="transmembrane region" description="Helical" evidence="5">
    <location>
        <begin position="199"/>
        <end position="219"/>
    </location>
</feature>
<feature type="transmembrane region" description="Helical" evidence="5">
    <location>
        <begin position="365"/>
        <end position="386"/>
    </location>
</feature>
<evidence type="ECO:0000256" key="2">
    <source>
        <dbReference type="ARBA" id="ARBA00022692"/>
    </source>
</evidence>
<feature type="transmembrane region" description="Helical" evidence="5">
    <location>
        <begin position="315"/>
        <end position="331"/>
    </location>
</feature>
<evidence type="ECO:0000256" key="1">
    <source>
        <dbReference type="ARBA" id="ARBA00004141"/>
    </source>
</evidence>
<feature type="transmembrane region" description="Helical" evidence="5">
    <location>
        <begin position="277"/>
        <end position="303"/>
    </location>
</feature>
<feature type="transmembrane region" description="Helical" evidence="5">
    <location>
        <begin position="51"/>
        <end position="70"/>
    </location>
</feature>
<dbReference type="GO" id="GO:0016020">
    <property type="term" value="C:membrane"/>
    <property type="evidence" value="ECO:0007669"/>
    <property type="project" value="UniProtKB-SubCell"/>
</dbReference>
<keyword evidence="2 5" id="KW-0812">Transmembrane</keyword>
<feature type="transmembrane region" description="Helical" evidence="5">
    <location>
        <begin position="76"/>
        <end position="94"/>
    </location>
</feature>
<dbReference type="Pfam" id="PF04932">
    <property type="entry name" value="Wzy_C"/>
    <property type="match status" value="1"/>
</dbReference>
<feature type="transmembrane region" description="Helical" evidence="5">
    <location>
        <begin position="133"/>
        <end position="153"/>
    </location>
</feature>
<protein>
    <submittedName>
        <fullName evidence="7">Putative membrane protein</fullName>
    </submittedName>
</protein>
<feature type="transmembrane region" description="Helical" evidence="5">
    <location>
        <begin position="106"/>
        <end position="127"/>
    </location>
</feature>
<feature type="transmembrane region" description="Helical" evidence="5">
    <location>
        <begin position="491"/>
        <end position="508"/>
    </location>
</feature>
<evidence type="ECO:0000256" key="3">
    <source>
        <dbReference type="ARBA" id="ARBA00022989"/>
    </source>
</evidence>
<keyword evidence="3 5" id="KW-1133">Transmembrane helix</keyword>
<evidence type="ECO:0000259" key="6">
    <source>
        <dbReference type="Pfam" id="PF04932"/>
    </source>
</evidence>
<reference evidence="7" key="1">
    <citation type="journal article" date="2004" name="J. Ind. Microbiol. Biotechnol.">
        <title>Organization of genes required for gellan polysaccharide biosynthesis in Sphingomonas elodea ATCC 31461.</title>
        <authorList>
            <person name="Harding N.E."/>
            <person name="Patel Y.N."/>
            <person name="Coleman R.J."/>
        </authorList>
    </citation>
    <scope>NUCLEOTIDE SEQUENCE</scope>
    <source>
        <strain evidence="7">ATCC31461</strain>
    </source>
</reference>
<comment type="subcellular location">
    <subcellularLocation>
        <location evidence="1">Membrane</location>
        <topology evidence="1">Multi-pass membrane protein</topology>
    </subcellularLocation>
</comment>
<evidence type="ECO:0000256" key="5">
    <source>
        <dbReference type="SAM" id="Phobius"/>
    </source>
</evidence>
<evidence type="ECO:0000256" key="4">
    <source>
        <dbReference type="ARBA" id="ARBA00023136"/>
    </source>
</evidence>